<keyword evidence="4" id="KW-0812">Transmembrane</keyword>
<keyword evidence="3" id="KW-0326">Glycosidase</keyword>
<dbReference type="GO" id="GO:0004573">
    <property type="term" value="F:Glc3Man9GlcNAc2 oligosaccharide glucosidase activity"/>
    <property type="evidence" value="ECO:0007669"/>
    <property type="project" value="InterPro"/>
</dbReference>
<dbReference type="GO" id="GO:0009311">
    <property type="term" value="P:oligosaccharide metabolic process"/>
    <property type="evidence" value="ECO:0007669"/>
    <property type="project" value="InterPro"/>
</dbReference>
<evidence type="ECO:0000313" key="7">
    <source>
        <dbReference type="Proteomes" id="UP000010953"/>
    </source>
</evidence>
<dbReference type="InterPro" id="IPR054491">
    <property type="entry name" value="MGH1-like_GH"/>
</dbReference>
<keyword evidence="4" id="KW-1133">Transmembrane helix</keyword>
<accession>M7XDL6</accession>
<comment type="similarity">
    <text evidence="1">Belongs to the glycosyl hydrolase 63 family.</text>
</comment>
<evidence type="ECO:0000259" key="5">
    <source>
        <dbReference type="Pfam" id="PF22422"/>
    </source>
</evidence>
<feature type="transmembrane region" description="Helical" evidence="4">
    <location>
        <begin position="6"/>
        <end position="28"/>
    </location>
</feature>
<keyword evidence="2" id="KW-0378">Hydrolase</keyword>
<dbReference type="GO" id="GO:0006487">
    <property type="term" value="P:protein N-linked glycosylation"/>
    <property type="evidence" value="ECO:0007669"/>
    <property type="project" value="TreeGrafter"/>
</dbReference>
<dbReference type="SUPFAM" id="SSF48208">
    <property type="entry name" value="Six-hairpin glycosidases"/>
    <property type="match status" value="1"/>
</dbReference>
<evidence type="ECO:0000256" key="1">
    <source>
        <dbReference type="ARBA" id="ARBA00010833"/>
    </source>
</evidence>
<evidence type="ECO:0000256" key="2">
    <source>
        <dbReference type="ARBA" id="ARBA00022801"/>
    </source>
</evidence>
<evidence type="ECO:0000256" key="3">
    <source>
        <dbReference type="ARBA" id="ARBA00023295"/>
    </source>
</evidence>
<dbReference type="InterPro" id="IPR012341">
    <property type="entry name" value="6hp_glycosidase-like_sf"/>
</dbReference>
<dbReference type="AlphaFoldDB" id="M7XDL6"/>
<dbReference type="PANTHER" id="PTHR10412">
    <property type="entry name" value="MANNOSYL-OLIGOSACCHARIDE GLUCOSIDASE"/>
    <property type="match status" value="1"/>
</dbReference>
<dbReference type="EMBL" id="AMZY02000012">
    <property type="protein sequence ID" value="EMS32653.1"/>
    <property type="molecule type" value="Genomic_DNA"/>
</dbReference>
<dbReference type="InterPro" id="IPR008928">
    <property type="entry name" value="6-hairpin_glycosidase_sf"/>
</dbReference>
<dbReference type="STRING" id="1239962.C943_01006"/>
<reference evidence="6" key="1">
    <citation type="submission" date="2013-01" db="EMBL/GenBank/DDBJ databases">
        <title>Genome assembly of Mariniradius saccharolyticus AK6.</title>
        <authorList>
            <person name="Vaidya B."/>
            <person name="Khatri I."/>
            <person name="Tanuku N.R.S."/>
            <person name="Subramanian S."/>
            <person name="Pinnaka A."/>
        </authorList>
    </citation>
    <scope>NUCLEOTIDE SEQUENCE [LARGE SCALE GENOMIC DNA]</scope>
    <source>
        <strain evidence="6">AK6</strain>
    </source>
</reference>
<proteinExistence type="inferred from homology"/>
<keyword evidence="4" id="KW-0472">Membrane</keyword>
<protein>
    <recommendedName>
        <fullName evidence="5">Mannosylglycerate hydrolase MGH1-like glycoside hydrolase domain-containing protein</fullName>
    </recommendedName>
</protein>
<dbReference type="Proteomes" id="UP000010953">
    <property type="component" value="Unassembled WGS sequence"/>
</dbReference>
<keyword evidence="7" id="KW-1185">Reference proteome</keyword>
<dbReference type="PANTHER" id="PTHR10412:SF11">
    <property type="entry name" value="MANNOSYL-OLIGOSACCHARIDE GLUCOSIDASE"/>
    <property type="match status" value="1"/>
</dbReference>
<feature type="domain" description="Mannosylglycerate hydrolase MGH1-like glycoside hydrolase" evidence="5">
    <location>
        <begin position="598"/>
        <end position="916"/>
    </location>
</feature>
<sequence>MFLSFGGVLMTVDFMFTNTIFISIFYLQDLKKILKKLKKNFLPLVFLLGFLSCSQNAPEKVQFSSKDEPIYATYAAGLERSQYLIDQGYEFQYFEAHKPLGFNSQKGGQMGLVFKVDGILISDIDQYFRQPSISESFPDMVNFSFQPAQGLEINGDFFVFSSTVAIQQYELMNSSGKPMKISLIPFFQNDYRTVRDLKTFARNNAFHFFHEKYPDGWSVNQKIPYKDSLQSVLVFSDAAKDWSFFNSASGRAAQPDFAFFEDRKQKLQIYGRAYDKKERLAEPRGSARILVRDPGNPKYILTENAPVWGLRAPAIDEDGLFRIELGNFPDGFSLHNLEFSYLNLTRNIADIFSPGLLESSKRIDFHASDSVRLVRVSGIEKHWHDSVFSFSWEPVPDIESYLIYQRSYADGLYELVKEVKDASFQPENNSGERLMGYVVLPKGDFASIHSEEILNVPDHSLDRWLAEEKGPAHIENPTGMAAKFEFTLKPGESRTFSIVRGIADHKADSDSLYQAIGDILPIDFGKYRAENRSLFAKVAPPEEWDKDTQWLYKSAWNMMRQVMMPAEGKAKHNYYLFSREPTWGWGHGGQVFHESITMLAYAHLDPQSAMNSQRIFSERQYENGYINYRTGPFLDEIIEYNGQLTSSAPWYNWLNWEIYLITKDRKFLEEMYNSGRKFYDFYTQNRDSDGDGLLEWGGHAILESVRDANVAVWDEVGWPANFESVDLNCMMVMEAKSLEQMALVLGKNDEAKQWRTDHQTRIRLINDTFWDEENDFFYNVNKTDNSFTFNRPNDLKRDEIIGFLPLWAGVVDEDRARTLVEKLTNPNQFWRKHGIPSLSAKDPYYNDKGYWNGPVWLPWNYLIFRGLKDYGYHQEAAELTDRVAAVMISQLKQNHNLWEFYSPDQDWAGYHKTYIWAEIINRMLMDR</sequence>
<comment type="caution">
    <text evidence="6">The sequence shown here is derived from an EMBL/GenBank/DDBJ whole genome shotgun (WGS) entry which is preliminary data.</text>
</comment>
<dbReference type="eggNOG" id="COG3408">
    <property type="taxonomic scope" value="Bacteria"/>
</dbReference>
<dbReference type="InterPro" id="IPR004888">
    <property type="entry name" value="Glycoside_hydrolase_63"/>
</dbReference>
<dbReference type="Gene3D" id="1.50.10.10">
    <property type="match status" value="1"/>
</dbReference>
<dbReference type="Pfam" id="PF22422">
    <property type="entry name" value="MGH1-like_GH"/>
    <property type="match status" value="1"/>
</dbReference>
<name>M7XDL6_9BACT</name>
<dbReference type="InParanoid" id="M7XDL6"/>
<evidence type="ECO:0000313" key="6">
    <source>
        <dbReference type="EMBL" id="EMS32653.1"/>
    </source>
</evidence>
<organism evidence="6 7">
    <name type="scientific">Mariniradius saccharolyticus AK6</name>
    <dbReference type="NCBI Taxonomy" id="1239962"/>
    <lineage>
        <taxon>Bacteria</taxon>
        <taxon>Pseudomonadati</taxon>
        <taxon>Bacteroidota</taxon>
        <taxon>Cytophagia</taxon>
        <taxon>Cytophagales</taxon>
        <taxon>Cyclobacteriaceae</taxon>
        <taxon>Mariniradius</taxon>
    </lineage>
</organism>
<evidence type="ECO:0000256" key="4">
    <source>
        <dbReference type="SAM" id="Phobius"/>
    </source>
</evidence>
<gene>
    <name evidence="6" type="ORF">C943_01006</name>
</gene>